<keyword evidence="5" id="KW-0560">Oxidoreductase</keyword>
<dbReference type="PANTHER" id="PTHR48467">
    <property type="entry name" value="GLUTAMATE SYNTHASE 1 [NADH], CHLOROPLASTIC-LIKE"/>
    <property type="match status" value="1"/>
</dbReference>
<reference evidence="7 8" key="1">
    <citation type="submission" date="2019-01" db="EMBL/GenBank/DDBJ databases">
        <title>Lujinxingia litoralis gen. nov., sp. nov. and Lujinxingia sediminis gen. nov., sp. nov., new members in the order Bradymonadales, isolated from coastal sediment.</title>
        <authorList>
            <person name="Li C.-M."/>
        </authorList>
    </citation>
    <scope>NUCLEOTIDE SEQUENCE [LARGE SCALE GENOMIC DNA]</scope>
    <source>
        <strain evidence="7 8">SEH01</strain>
    </source>
</reference>
<keyword evidence="4" id="KW-0521">NADP</keyword>
<keyword evidence="3" id="KW-0274">FAD</keyword>
<evidence type="ECO:0000256" key="3">
    <source>
        <dbReference type="ARBA" id="ARBA00022827"/>
    </source>
</evidence>
<dbReference type="InterPro" id="IPR036188">
    <property type="entry name" value="FAD/NAD-bd_sf"/>
</dbReference>
<keyword evidence="8" id="KW-1185">Reference proteome</keyword>
<name>A0ABY0CTH9_9DELT</name>
<dbReference type="InterPro" id="IPR023753">
    <property type="entry name" value="FAD/NAD-binding_dom"/>
</dbReference>
<dbReference type="SUPFAM" id="SSF51971">
    <property type="entry name" value="Nucleotide-binding domain"/>
    <property type="match status" value="1"/>
</dbReference>
<dbReference type="Gene3D" id="3.40.50.720">
    <property type="entry name" value="NAD(P)-binding Rossmann-like Domain"/>
    <property type="match status" value="1"/>
</dbReference>
<sequence>MTTKSTHTVAMIGAGPASIYAAEVLAKAGHQVVMLNRDIKPGGLAEFGIYPTKYKMKRGLRRYFDRVLSHENIDYVGNVSVGENADVSLDELRELGFDALVVAVGAQGTKWLGLTGEDAEACFHAKDLVYHYNGLPPFSEREFPVGEDVVVVGMGNVCLDIVHWMVCERKVRSVTAVARRGPAERAFTDKEFKLVSEALDQDALRAEFDQIAPVLTEVGQDPEALFEEYVRFVDEPLEHPSETSLQMRFLRSPARVEVDEAGRVSGLICEKTRLKAAGPDGRVGVERTGEFETLACDTIVFAIGDAIEPSLGLPLSPAWSGEFATVQEPWETHPERPRYMVYDPVAETPIWDTFVVGWARKASDGLVGKARADAVQGGDEILAYLDGAFRVRPAGARGYEDVRQGLSALLDEREVRVVDYEGVKHLDRLAAKEAEARGLVEFKYATRAEMFEKLNEERR</sequence>
<dbReference type="Gene3D" id="3.50.50.60">
    <property type="entry name" value="FAD/NAD(P)-binding domain"/>
    <property type="match status" value="1"/>
</dbReference>
<proteinExistence type="predicted"/>
<evidence type="ECO:0000256" key="5">
    <source>
        <dbReference type="ARBA" id="ARBA00023002"/>
    </source>
</evidence>
<dbReference type="PRINTS" id="PR00419">
    <property type="entry name" value="ADXRDTASE"/>
</dbReference>
<comment type="caution">
    <text evidence="7">The sequence shown here is derived from an EMBL/GenBank/DDBJ whole genome shotgun (WGS) entry which is preliminary data.</text>
</comment>
<evidence type="ECO:0000313" key="7">
    <source>
        <dbReference type="EMBL" id="RVU44763.1"/>
    </source>
</evidence>
<evidence type="ECO:0000256" key="2">
    <source>
        <dbReference type="ARBA" id="ARBA00022630"/>
    </source>
</evidence>
<dbReference type="RefSeq" id="WP_127780117.1">
    <property type="nucleotide sequence ID" value="NZ_SADD01000004.1"/>
</dbReference>
<dbReference type="Proteomes" id="UP000282926">
    <property type="component" value="Unassembled WGS sequence"/>
</dbReference>
<dbReference type="PANTHER" id="PTHR48467:SF1">
    <property type="entry name" value="GLUTAMATE SYNTHASE 1 [NADH], CHLOROPLASTIC-LIKE"/>
    <property type="match status" value="1"/>
</dbReference>
<protein>
    <recommendedName>
        <fullName evidence="6">FAD/NAD(P)-binding domain-containing protein</fullName>
    </recommendedName>
</protein>
<accession>A0ABY0CTH9</accession>
<evidence type="ECO:0000259" key="6">
    <source>
        <dbReference type="Pfam" id="PF07992"/>
    </source>
</evidence>
<dbReference type="EMBL" id="SADD01000004">
    <property type="protein sequence ID" value="RVU44763.1"/>
    <property type="molecule type" value="Genomic_DNA"/>
</dbReference>
<organism evidence="7 8">
    <name type="scientific">Lujinxingia sediminis</name>
    <dbReference type="NCBI Taxonomy" id="2480984"/>
    <lineage>
        <taxon>Bacteria</taxon>
        <taxon>Deltaproteobacteria</taxon>
        <taxon>Bradymonadales</taxon>
        <taxon>Lujinxingiaceae</taxon>
        <taxon>Lujinxingia</taxon>
    </lineage>
</organism>
<evidence type="ECO:0000256" key="1">
    <source>
        <dbReference type="ARBA" id="ARBA00001974"/>
    </source>
</evidence>
<gene>
    <name evidence="7" type="ORF">EA187_09485</name>
</gene>
<evidence type="ECO:0000256" key="4">
    <source>
        <dbReference type="ARBA" id="ARBA00022857"/>
    </source>
</evidence>
<feature type="domain" description="FAD/NAD(P)-binding" evidence="6">
    <location>
        <begin position="8"/>
        <end position="189"/>
    </location>
</feature>
<comment type="cofactor">
    <cofactor evidence="1">
        <name>FAD</name>
        <dbReference type="ChEBI" id="CHEBI:57692"/>
    </cofactor>
</comment>
<dbReference type="Pfam" id="PF07992">
    <property type="entry name" value="Pyr_redox_2"/>
    <property type="match status" value="1"/>
</dbReference>
<keyword evidence="2" id="KW-0285">Flavoprotein</keyword>
<evidence type="ECO:0000313" key="8">
    <source>
        <dbReference type="Proteomes" id="UP000282926"/>
    </source>
</evidence>
<dbReference type="InterPro" id="IPR055275">
    <property type="entry name" value="Ferredox_Rdtase"/>
</dbReference>